<dbReference type="PROSITE" id="PS50013">
    <property type="entry name" value="CHROMO_2"/>
    <property type="match status" value="1"/>
</dbReference>
<feature type="non-terminal residue" evidence="6">
    <location>
        <position position="367"/>
    </location>
</feature>
<keyword evidence="4" id="KW-0732">Signal</keyword>
<dbReference type="GO" id="GO:0005634">
    <property type="term" value="C:nucleus"/>
    <property type="evidence" value="ECO:0007669"/>
    <property type="project" value="UniProtKB-SubCell"/>
</dbReference>
<dbReference type="PANTHER" id="PTHR22812">
    <property type="entry name" value="CHROMOBOX PROTEIN"/>
    <property type="match status" value="1"/>
</dbReference>
<evidence type="ECO:0000259" key="5">
    <source>
        <dbReference type="PROSITE" id="PS50013"/>
    </source>
</evidence>
<evidence type="ECO:0000256" key="4">
    <source>
        <dbReference type="SAM" id="SignalP"/>
    </source>
</evidence>
<keyword evidence="2" id="KW-0539">Nucleus</keyword>
<name>A0AA36M9F6_CYLNA</name>
<dbReference type="EMBL" id="CATQJL010000305">
    <property type="protein sequence ID" value="CAJ0601522.1"/>
    <property type="molecule type" value="Genomic_DNA"/>
</dbReference>
<dbReference type="InterPro" id="IPR051219">
    <property type="entry name" value="Heterochromatin_chromo-domain"/>
</dbReference>
<feature type="compositionally biased region" description="Basic and acidic residues" evidence="3">
    <location>
        <begin position="167"/>
        <end position="181"/>
    </location>
</feature>
<feature type="compositionally biased region" description="Basic and acidic residues" evidence="3">
    <location>
        <begin position="138"/>
        <end position="148"/>
    </location>
</feature>
<organism evidence="6 7">
    <name type="scientific">Cylicocyclus nassatus</name>
    <name type="common">Nematode worm</name>
    <dbReference type="NCBI Taxonomy" id="53992"/>
    <lineage>
        <taxon>Eukaryota</taxon>
        <taxon>Metazoa</taxon>
        <taxon>Ecdysozoa</taxon>
        <taxon>Nematoda</taxon>
        <taxon>Chromadorea</taxon>
        <taxon>Rhabditida</taxon>
        <taxon>Rhabditina</taxon>
        <taxon>Rhabditomorpha</taxon>
        <taxon>Strongyloidea</taxon>
        <taxon>Strongylidae</taxon>
        <taxon>Cylicocyclus</taxon>
    </lineage>
</organism>
<proteinExistence type="predicted"/>
<feature type="compositionally biased region" description="Low complexity" evidence="3">
    <location>
        <begin position="152"/>
        <end position="166"/>
    </location>
</feature>
<evidence type="ECO:0000256" key="1">
    <source>
        <dbReference type="ARBA" id="ARBA00004123"/>
    </source>
</evidence>
<accession>A0AA36M9F6</accession>
<dbReference type="InterPro" id="IPR023780">
    <property type="entry name" value="Chromo_domain"/>
</dbReference>
<feature type="domain" description="Chromo" evidence="5">
    <location>
        <begin position="51"/>
        <end position="99"/>
    </location>
</feature>
<feature type="chain" id="PRO_5041206540" description="Chromo domain-containing protein" evidence="4">
    <location>
        <begin position="24"/>
        <end position="367"/>
    </location>
</feature>
<dbReference type="SMART" id="SM00298">
    <property type="entry name" value="CHROMO"/>
    <property type="match status" value="1"/>
</dbReference>
<evidence type="ECO:0000256" key="3">
    <source>
        <dbReference type="SAM" id="MobiDB-lite"/>
    </source>
</evidence>
<dbReference type="InterPro" id="IPR000953">
    <property type="entry name" value="Chromo/chromo_shadow_dom"/>
</dbReference>
<dbReference type="Proteomes" id="UP001176961">
    <property type="component" value="Unassembled WGS sequence"/>
</dbReference>
<dbReference type="Pfam" id="PF00385">
    <property type="entry name" value="Chromo"/>
    <property type="match status" value="1"/>
</dbReference>
<dbReference type="Gene3D" id="2.40.50.40">
    <property type="match status" value="1"/>
</dbReference>
<feature type="compositionally biased region" description="Polar residues" evidence="3">
    <location>
        <begin position="228"/>
        <end position="241"/>
    </location>
</feature>
<feature type="signal peptide" evidence="4">
    <location>
        <begin position="1"/>
        <end position="23"/>
    </location>
</feature>
<feature type="region of interest" description="Disordered" evidence="3">
    <location>
        <begin position="138"/>
        <end position="265"/>
    </location>
</feature>
<protein>
    <recommendedName>
        <fullName evidence="5">Chromo domain-containing protein</fullName>
    </recommendedName>
</protein>
<sequence length="367" mass="41334">SGFKTKVVLSAFHFLFLPEYHTGSCFCSARKMVSKSQTAADKAGDEAPQAYAVEKILKMRKRAGKMEFLLKWEGYPVKEATWEAERDCDCEDLIKEFLKNSVVQKGLKSKLRGKSRKDITVKLTKKIHYGARRATLKEIKGVVSERKRTPNKKQTTPKPKLASSASSKKEVTPKSKKENGEKPPVPSKRRASISPKSLSSAKGKTEEKKPRKETEVNETPTTTVALQEKTSAPPSGEQRSSVRSKRLSNIRALPPSRDGSCISDESSTPVRFLKLKRKNDEIAAKMKASNVSSPPKDQVYKVQQGQKIEKIAPRLSIKEWNMFRRRFFANMRWRNLSISSSSLWSETSPNQRTKSLEKSVSVILIVC</sequence>
<dbReference type="SUPFAM" id="SSF54160">
    <property type="entry name" value="Chromo domain-like"/>
    <property type="match status" value="1"/>
</dbReference>
<dbReference type="CDD" id="cd00024">
    <property type="entry name" value="CD_CSD"/>
    <property type="match status" value="1"/>
</dbReference>
<feature type="compositionally biased region" description="Basic and acidic residues" evidence="3">
    <location>
        <begin position="203"/>
        <end position="215"/>
    </location>
</feature>
<keyword evidence="7" id="KW-1185">Reference proteome</keyword>
<dbReference type="InterPro" id="IPR016197">
    <property type="entry name" value="Chromo-like_dom_sf"/>
</dbReference>
<reference evidence="6" key="1">
    <citation type="submission" date="2023-07" db="EMBL/GenBank/DDBJ databases">
        <authorList>
            <consortium name="CYATHOMIX"/>
        </authorList>
    </citation>
    <scope>NUCLEOTIDE SEQUENCE</scope>
    <source>
        <strain evidence="6">N/A</strain>
    </source>
</reference>
<evidence type="ECO:0000256" key="2">
    <source>
        <dbReference type="ARBA" id="ARBA00023242"/>
    </source>
</evidence>
<comment type="caution">
    <text evidence="6">The sequence shown here is derived from an EMBL/GenBank/DDBJ whole genome shotgun (WGS) entry which is preliminary data.</text>
</comment>
<evidence type="ECO:0000313" key="6">
    <source>
        <dbReference type="EMBL" id="CAJ0601522.1"/>
    </source>
</evidence>
<gene>
    <name evidence="6" type="ORF">CYNAS_LOCUS13505</name>
</gene>
<evidence type="ECO:0000313" key="7">
    <source>
        <dbReference type="Proteomes" id="UP001176961"/>
    </source>
</evidence>
<dbReference type="AlphaFoldDB" id="A0AA36M9F6"/>
<comment type="subcellular location">
    <subcellularLocation>
        <location evidence="1">Nucleus</location>
    </subcellularLocation>
</comment>